<dbReference type="InterPro" id="IPR018163">
    <property type="entry name" value="Thr/Ala-tRNA-synth_IIc_edit"/>
</dbReference>
<dbReference type="Gene3D" id="3.10.310.40">
    <property type="match status" value="1"/>
</dbReference>
<dbReference type="PANTHER" id="PTHR43462">
    <property type="entry name" value="ALANYL-TRNA EDITING PROTEIN"/>
    <property type="match status" value="1"/>
</dbReference>
<dbReference type="RefSeq" id="WP_307391602.1">
    <property type="nucleotide sequence ID" value="NZ_BAAADK010000010.1"/>
</dbReference>
<dbReference type="Gene3D" id="3.30.980.10">
    <property type="entry name" value="Threonyl-trna Synthetase, Chain A, domain 2"/>
    <property type="match status" value="1"/>
</dbReference>
<evidence type="ECO:0000256" key="1">
    <source>
        <dbReference type="ARBA" id="ARBA00001947"/>
    </source>
</evidence>
<protein>
    <submittedName>
        <fullName evidence="7">Alanyl-tRNA synthetase</fullName>
        <ecNumber evidence="7">6.1.1.7</ecNumber>
    </submittedName>
</protein>
<dbReference type="SUPFAM" id="SSF55186">
    <property type="entry name" value="ThrRS/AlaRS common domain"/>
    <property type="match status" value="1"/>
</dbReference>
<dbReference type="Pfam" id="PF07973">
    <property type="entry name" value="tRNA_SAD"/>
    <property type="match status" value="1"/>
</dbReference>
<dbReference type="EMBL" id="JAUSTY010000003">
    <property type="protein sequence ID" value="MDQ0165059.1"/>
    <property type="molecule type" value="Genomic_DNA"/>
</dbReference>
<dbReference type="PANTHER" id="PTHR43462:SF1">
    <property type="entry name" value="ALANYL-TRNA EDITING PROTEIN AARSD1"/>
    <property type="match status" value="1"/>
</dbReference>
<evidence type="ECO:0000259" key="6">
    <source>
        <dbReference type="PROSITE" id="PS50860"/>
    </source>
</evidence>
<feature type="coiled-coil region" evidence="5">
    <location>
        <begin position="251"/>
        <end position="285"/>
    </location>
</feature>
<dbReference type="SMART" id="SM00863">
    <property type="entry name" value="tRNA_SAD"/>
    <property type="match status" value="1"/>
</dbReference>
<keyword evidence="5" id="KW-0175">Coiled coil</keyword>
<dbReference type="InterPro" id="IPR009000">
    <property type="entry name" value="Transl_B-barrel_sf"/>
</dbReference>
<comment type="caution">
    <text evidence="7">The sequence shown here is derived from an EMBL/GenBank/DDBJ whole genome shotgun (WGS) entry which is preliminary data.</text>
</comment>
<keyword evidence="4" id="KW-0862">Zinc</keyword>
<evidence type="ECO:0000313" key="7">
    <source>
        <dbReference type="EMBL" id="MDQ0165059.1"/>
    </source>
</evidence>
<dbReference type="EC" id="6.1.1.7" evidence="7"/>
<dbReference type="Gene3D" id="2.40.30.130">
    <property type="match status" value="1"/>
</dbReference>
<dbReference type="InterPro" id="IPR012947">
    <property type="entry name" value="tRNA_SAD"/>
</dbReference>
<dbReference type="Pfam" id="PF02272">
    <property type="entry name" value="DHHA1"/>
    <property type="match status" value="1"/>
</dbReference>
<evidence type="ECO:0000256" key="4">
    <source>
        <dbReference type="ARBA" id="ARBA00022833"/>
    </source>
</evidence>
<keyword evidence="8" id="KW-1185">Reference proteome</keyword>
<dbReference type="PROSITE" id="PS50860">
    <property type="entry name" value="AA_TRNA_LIGASE_II_ALA"/>
    <property type="match status" value="1"/>
</dbReference>
<evidence type="ECO:0000256" key="2">
    <source>
        <dbReference type="ARBA" id="ARBA00004496"/>
    </source>
</evidence>
<name>A0ABT9VVS1_9BACI</name>
<keyword evidence="3" id="KW-0479">Metal-binding</keyword>
<comment type="subcellular location">
    <subcellularLocation>
        <location evidence="2">Cytoplasm</location>
    </subcellularLocation>
</comment>
<gene>
    <name evidence="7" type="ORF">J2S11_000959</name>
</gene>
<accession>A0ABT9VVS1</accession>
<evidence type="ECO:0000313" key="8">
    <source>
        <dbReference type="Proteomes" id="UP001235840"/>
    </source>
</evidence>
<keyword evidence="7" id="KW-0436">Ligase</keyword>
<dbReference type="Proteomes" id="UP001235840">
    <property type="component" value="Unassembled WGS sequence"/>
</dbReference>
<dbReference type="GO" id="GO:0004813">
    <property type="term" value="F:alanine-tRNA ligase activity"/>
    <property type="evidence" value="ECO:0007669"/>
    <property type="project" value="UniProtKB-EC"/>
</dbReference>
<reference evidence="7 8" key="1">
    <citation type="submission" date="2023-07" db="EMBL/GenBank/DDBJ databases">
        <title>Genomic Encyclopedia of Type Strains, Phase IV (KMG-IV): sequencing the most valuable type-strain genomes for metagenomic binning, comparative biology and taxonomic classification.</title>
        <authorList>
            <person name="Goeker M."/>
        </authorList>
    </citation>
    <scope>NUCLEOTIDE SEQUENCE [LARGE SCALE GENOMIC DNA]</scope>
    <source>
        <strain evidence="7 8">DSM 12751</strain>
    </source>
</reference>
<dbReference type="SUPFAM" id="SSF50447">
    <property type="entry name" value="Translation proteins"/>
    <property type="match status" value="1"/>
</dbReference>
<sequence>MTKKLYYSDSYLKMWQAKVVQVIEKEYEILVRLDVTAFYPHGGGQPCDLGSIDGIPVLDVYSEGEHIWHKLERLPKDTEVTCTIDWERRFDHMQQHTGQHLLSALCLEGLNAQTISFHLGLDHVSIDVAKWPLKWEELMTLEREVNRQIYLNRSIHSYFVTEDEAKSLPLVKPPTVSGSVRIVEIEDIEYNACGGTHVSRTGEIGIIKMLKAEKHKEGTRIYFKCGYRALQDYNEGLQTLTTLAATFQAGREHILDRFAKWEEERKQLEAELISLQKRNRAYQAQELLNHSPGNVVAHVFADQSFKDIQQLAQEIASGHDVLVLFATTAENKLILLHNGTQQVACGKLFKEHLSTFNGKGGGSDKTAQAGFTSKEDMLKFFDFLGQFR</sequence>
<dbReference type="InterPro" id="IPR051335">
    <property type="entry name" value="Alanyl-tRNA_Editing_Enzymes"/>
</dbReference>
<dbReference type="InterPro" id="IPR003156">
    <property type="entry name" value="DHHA1_dom"/>
</dbReference>
<proteinExistence type="predicted"/>
<dbReference type="InterPro" id="IPR018165">
    <property type="entry name" value="Ala-tRNA-synth_IIc_core"/>
</dbReference>
<evidence type="ECO:0000256" key="5">
    <source>
        <dbReference type="SAM" id="Coils"/>
    </source>
</evidence>
<feature type="domain" description="Alanyl-transfer RNA synthetases family profile" evidence="6">
    <location>
        <begin position="1"/>
        <end position="220"/>
    </location>
</feature>
<evidence type="ECO:0000256" key="3">
    <source>
        <dbReference type="ARBA" id="ARBA00022723"/>
    </source>
</evidence>
<organism evidence="7 8">
    <name type="scientific">Caldalkalibacillus horti</name>
    <dbReference type="NCBI Taxonomy" id="77523"/>
    <lineage>
        <taxon>Bacteria</taxon>
        <taxon>Bacillati</taxon>
        <taxon>Bacillota</taxon>
        <taxon>Bacilli</taxon>
        <taxon>Bacillales</taxon>
        <taxon>Bacillaceae</taxon>
        <taxon>Caldalkalibacillus</taxon>
    </lineage>
</organism>
<comment type="cofactor">
    <cofactor evidence="1">
        <name>Zn(2+)</name>
        <dbReference type="ChEBI" id="CHEBI:29105"/>
    </cofactor>
</comment>